<evidence type="ECO:0000313" key="3">
    <source>
        <dbReference type="Proteomes" id="UP000262939"/>
    </source>
</evidence>
<evidence type="ECO:0000313" key="2">
    <source>
        <dbReference type="EMBL" id="RFU65887.1"/>
    </source>
</evidence>
<name>A0A372LHV7_9BACI</name>
<protein>
    <submittedName>
        <fullName evidence="2">Uncharacterized protein</fullName>
    </submittedName>
</protein>
<gene>
    <name evidence="2" type="ORF">D0466_08480</name>
</gene>
<reference evidence="2 3" key="1">
    <citation type="submission" date="2018-08" db="EMBL/GenBank/DDBJ databases">
        <title>Bacillus chawlae sp. nov., Bacillus glennii sp. nov., and Bacillus saganii sp. nov. Isolated from the Vehicle Assembly Building at Kennedy Space Center where the Viking Spacecraft were Assembled.</title>
        <authorList>
            <person name="Seuylemezian A."/>
            <person name="Vaishampayan P."/>
        </authorList>
    </citation>
    <scope>NUCLEOTIDE SEQUENCE [LARGE SCALE GENOMIC DNA]</scope>
    <source>
        <strain evidence="2 3">V44-8</strain>
    </source>
</reference>
<dbReference type="EMBL" id="QVTD01000003">
    <property type="protein sequence ID" value="RFU65887.1"/>
    <property type="molecule type" value="Genomic_DNA"/>
</dbReference>
<dbReference type="AlphaFoldDB" id="A0A372LHV7"/>
<proteinExistence type="predicted"/>
<comment type="caution">
    <text evidence="2">The sequence shown here is derived from an EMBL/GenBank/DDBJ whole genome shotgun (WGS) entry which is preliminary data.</text>
</comment>
<evidence type="ECO:0000256" key="1">
    <source>
        <dbReference type="SAM" id="Phobius"/>
    </source>
</evidence>
<keyword evidence="1" id="KW-1133">Transmembrane helix</keyword>
<dbReference type="Proteomes" id="UP000262939">
    <property type="component" value="Unassembled WGS sequence"/>
</dbReference>
<dbReference type="RefSeq" id="WP_117322057.1">
    <property type="nucleotide sequence ID" value="NZ_QVTD01000003.1"/>
</dbReference>
<accession>A0A372LHV7</accession>
<keyword evidence="1" id="KW-0472">Membrane</keyword>
<sequence>MNRLNNQRGYAFIVVLLFIVLIGLTTITLAGFALNAQKTIQVSKTTVEEKIDSEMAMDEAMAKIQVYLNGINTQLQASSGIQLPHMHQKLQEMVIQLNSDSNQEYFLSAPQMINPDNHEFLQVKIDITIPENKKGKLLTKSIILTTVSEIFKYSVFSNNDLYLYGKSEINGNVYIDNNLRLSEYVTFKGPLGFFEFGFKNGYPTINGLLTMKLNNYYYNYRYPFISSDHWYPIQNPAQKLPDYFRKAPEIKNNAENLTPLDVRESIDSKEIPEVTTAVQYNELRIKRGQKEVINSDIIIENDLTIEDNGYLEVNGNIYIKGNLKVRPSYRYHNQGQATLKVQSNSYIYVGLNAEMNNVNLDAPVYINGSAELFNNLNTNSTIYANSTIEAVGMTKNIDGTLVLISEENISLAFNNRGYDSKDLNVYLYSKKDIEIWGYGAELFGYDSNVVLNGGVYGENIYLKSMDDRVKINYKEDIIDNPPRGIPTVQKISMKESKSTYKRE</sequence>
<keyword evidence="1" id="KW-0812">Transmembrane</keyword>
<dbReference type="OrthoDB" id="2730934at2"/>
<keyword evidence="3" id="KW-1185">Reference proteome</keyword>
<organism evidence="2 3">
    <name type="scientific">Peribacillus glennii</name>
    <dbReference type="NCBI Taxonomy" id="2303991"/>
    <lineage>
        <taxon>Bacteria</taxon>
        <taxon>Bacillati</taxon>
        <taxon>Bacillota</taxon>
        <taxon>Bacilli</taxon>
        <taxon>Bacillales</taxon>
        <taxon>Bacillaceae</taxon>
        <taxon>Peribacillus</taxon>
    </lineage>
</organism>
<feature type="transmembrane region" description="Helical" evidence="1">
    <location>
        <begin position="12"/>
        <end position="34"/>
    </location>
</feature>